<dbReference type="InterPro" id="IPR009057">
    <property type="entry name" value="Homeodomain-like_sf"/>
</dbReference>
<dbReference type="Gene3D" id="1.10.357.10">
    <property type="entry name" value="Tetracycline Repressor, domain 2"/>
    <property type="match status" value="1"/>
</dbReference>
<accession>A0ABN2VYU6</accession>
<dbReference type="SUPFAM" id="SSF46689">
    <property type="entry name" value="Homeodomain-like"/>
    <property type="match status" value="1"/>
</dbReference>
<dbReference type="InterPro" id="IPR041485">
    <property type="entry name" value="TetR_C_36"/>
</dbReference>
<dbReference type="Proteomes" id="UP001501480">
    <property type="component" value="Unassembled WGS sequence"/>
</dbReference>
<name>A0ABN2VYU6_9ACTN</name>
<keyword evidence="3" id="KW-1185">Reference proteome</keyword>
<evidence type="ECO:0000313" key="3">
    <source>
        <dbReference type="Proteomes" id="UP001501480"/>
    </source>
</evidence>
<comment type="caution">
    <text evidence="2">The sequence shown here is derived from an EMBL/GenBank/DDBJ whole genome shotgun (WGS) entry which is preliminary data.</text>
</comment>
<feature type="domain" description="QsdR TetR regulatory C-terminal" evidence="1">
    <location>
        <begin position="80"/>
        <end position="183"/>
    </location>
</feature>
<gene>
    <name evidence="2" type="ORF">GCM10009821_15490</name>
</gene>
<sequence>MLEGMRSARVVTLGDAVVQARRILVRTGGLDMDELATRLAVSRATLYRVVGSRDRVLTEVTWTLVRDLLERCVHDAHGDGLEWVLDVTRRYTAALSTFEPYGTFVRAEPDTVARIVFGADGVHQRAVTAQRRILERAGLGPAERLHEAAHVYVRVVESGMFADVFVGREVRDTVTEQAARAVLEQLTTG</sequence>
<dbReference type="Pfam" id="PF18598">
    <property type="entry name" value="TetR_C_36"/>
    <property type="match status" value="1"/>
</dbReference>
<reference evidence="2 3" key="1">
    <citation type="journal article" date="2019" name="Int. J. Syst. Evol. Microbiol.">
        <title>The Global Catalogue of Microorganisms (GCM) 10K type strain sequencing project: providing services to taxonomists for standard genome sequencing and annotation.</title>
        <authorList>
            <consortium name="The Broad Institute Genomics Platform"/>
            <consortium name="The Broad Institute Genome Sequencing Center for Infectious Disease"/>
            <person name="Wu L."/>
            <person name="Ma J."/>
        </authorList>
    </citation>
    <scope>NUCLEOTIDE SEQUENCE [LARGE SCALE GENOMIC DNA]</scope>
    <source>
        <strain evidence="2 3">JCM 15749</strain>
    </source>
</reference>
<protein>
    <recommendedName>
        <fullName evidence="1">QsdR TetR regulatory C-terminal domain-containing protein</fullName>
    </recommendedName>
</protein>
<evidence type="ECO:0000259" key="1">
    <source>
        <dbReference type="Pfam" id="PF18598"/>
    </source>
</evidence>
<proteinExistence type="predicted"/>
<dbReference type="EMBL" id="BAAAPY010000004">
    <property type="protein sequence ID" value="GAA2076896.1"/>
    <property type="molecule type" value="Genomic_DNA"/>
</dbReference>
<evidence type="ECO:0000313" key="2">
    <source>
        <dbReference type="EMBL" id="GAA2076896.1"/>
    </source>
</evidence>
<organism evidence="2 3">
    <name type="scientific">Aeromicrobium halocynthiae</name>
    <dbReference type="NCBI Taxonomy" id="560557"/>
    <lineage>
        <taxon>Bacteria</taxon>
        <taxon>Bacillati</taxon>
        <taxon>Actinomycetota</taxon>
        <taxon>Actinomycetes</taxon>
        <taxon>Propionibacteriales</taxon>
        <taxon>Nocardioidaceae</taxon>
        <taxon>Aeromicrobium</taxon>
    </lineage>
</organism>